<gene>
    <name evidence="4" type="ORF">K239x_06730</name>
</gene>
<evidence type="ECO:0000313" key="5">
    <source>
        <dbReference type="Proteomes" id="UP000319817"/>
    </source>
</evidence>
<dbReference type="SMART" id="SM00564">
    <property type="entry name" value="PQQ"/>
    <property type="match status" value="3"/>
</dbReference>
<dbReference type="EMBL" id="CP036526">
    <property type="protein sequence ID" value="QDT08731.1"/>
    <property type="molecule type" value="Genomic_DNA"/>
</dbReference>
<dbReference type="PANTHER" id="PTHR34512:SF30">
    <property type="entry name" value="OUTER MEMBRANE PROTEIN ASSEMBLY FACTOR BAMB"/>
    <property type="match status" value="1"/>
</dbReference>
<name>A0A517NNM6_9BACT</name>
<dbReference type="Proteomes" id="UP000319817">
    <property type="component" value="Chromosome"/>
</dbReference>
<feature type="domain" description="Pyrrolo-quinoline quinone repeat" evidence="3">
    <location>
        <begin position="994"/>
        <end position="1084"/>
    </location>
</feature>
<dbReference type="InterPro" id="IPR018391">
    <property type="entry name" value="PQQ_b-propeller_rpt"/>
</dbReference>
<accession>A0A517NNM6</accession>
<dbReference type="RefSeq" id="WP_145416224.1">
    <property type="nucleotide sequence ID" value="NZ_CP036526.1"/>
</dbReference>
<organism evidence="4 5">
    <name type="scientific">Stieleria marina</name>
    <dbReference type="NCBI Taxonomy" id="1930275"/>
    <lineage>
        <taxon>Bacteria</taxon>
        <taxon>Pseudomonadati</taxon>
        <taxon>Planctomycetota</taxon>
        <taxon>Planctomycetia</taxon>
        <taxon>Pirellulales</taxon>
        <taxon>Pirellulaceae</taxon>
        <taxon>Stieleria</taxon>
    </lineage>
</organism>
<feature type="transmembrane region" description="Helical" evidence="2">
    <location>
        <begin position="158"/>
        <end position="179"/>
    </location>
</feature>
<dbReference type="Pfam" id="PF13360">
    <property type="entry name" value="PQQ_2"/>
    <property type="match status" value="2"/>
</dbReference>
<dbReference type="InterPro" id="IPR011047">
    <property type="entry name" value="Quinoprotein_ADH-like_sf"/>
</dbReference>
<dbReference type="InterPro" id="IPR015943">
    <property type="entry name" value="WD40/YVTN_repeat-like_dom_sf"/>
</dbReference>
<keyword evidence="5" id="KW-1185">Reference proteome</keyword>
<dbReference type="SUPFAM" id="SSF50998">
    <property type="entry name" value="Quinoprotein alcohol dehydrogenase-like"/>
    <property type="match status" value="2"/>
</dbReference>
<proteinExistence type="predicted"/>
<evidence type="ECO:0000259" key="3">
    <source>
        <dbReference type="Pfam" id="PF13360"/>
    </source>
</evidence>
<dbReference type="PANTHER" id="PTHR34512">
    <property type="entry name" value="CELL SURFACE PROTEIN"/>
    <property type="match status" value="1"/>
</dbReference>
<evidence type="ECO:0000256" key="1">
    <source>
        <dbReference type="SAM" id="MobiDB-lite"/>
    </source>
</evidence>
<evidence type="ECO:0000313" key="4">
    <source>
        <dbReference type="EMBL" id="QDT08731.1"/>
    </source>
</evidence>
<protein>
    <submittedName>
        <fullName evidence="4">Outer membrane biogenesis protein BamB</fullName>
    </submittedName>
</protein>
<keyword evidence="2" id="KW-0812">Transmembrane</keyword>
<sequence length="1114" mass="120286">MLAKELIDQLERRGLLDQEIIEALREQLDQGGTRITPEAVAKLLVDNGQLTRFQATKLIGEIRSGEYSDSDEAEVAEDDDLALFADEGEEVFEVEAEPEVVEAVEVEAVEVEAVEAVAVEEAGSVGDAMSAEGADRPVRRSARPKPPEAKSVWDSFKIYGYAGIIGLLLLSGGGLYFVLSRGDADDAIEVANKLYNQQNYAGAQDQYIGFLASFGEENQYSSISRTRIRMCELYRASTMSDPTRALDLADEILPEIENEEGMEQERGNLAALLVDIADNIAEKANDASETDVKKELLGRLNEQITLMDNPMYMTSSMRATLSSRLTAVEEARKRIERDISRNLKLDKAVVDMKTALDAKKTKEAYDIRFELLRDFPELESDSRVVELVKSASGIQETLVTASTKLPKTITGEREAESIRSIVLAARFGKDVPSLSDEVLYLRAGGSVLAFNAGNGKLLWRSFVGYGQAHAPVRLEGGAGVLLSESAKLEIQRHKGEDGSLRWRSQIGEPFSEPIAIRDDVYVATRSGTLLLLDAESGDAKWSAKIPQPLDVGPGVDTRANFAFVPGNHSNLYVLNTRNGSCIDSFYLGHGDGTIVVPPVPLLGHLFVIENAAADYARVHILKIAEDGTLTKAQDSVRMTGNVKIKPIIIQQRRLIVLTDRGQVSVYDVEPTAETEQVTVVARQLASYDEPTSTQMAVGKSQMWITGTRIGRYELQINTGRVVPDWFKHEGDTFIGEPFATDDALIHARILRGTSGVRVMAVEPKTGVEIWRNDVAVPIAMITQSDSGLHATTSQAGLFLLDRESLASGTTEGPIENPGGDGVAMRFENPVRVNDDVRVLVNQETSEQIAVYDPTRSREKLRLVTLSLPDGDLSGGAVFSGGGLFMPLDSGRTALMAFQTGKRLGSPFQPVSDPVGKMKWTNPVILSDDADQVVIADSRKAIYRLRVGENIRDLASGTIDNELLGLLAGVGSTAIGATAGPSADFVVGYDMGSLAEKFKTLLDGRVTWGPVSVGGLAVLQTDDQKMRAYDENGSQQFAVALPEGRPVGAPVVAGDKLIVSGTTGWIVVVDSASGQIVGQTDIGQPISAAPLPAGPRLLVPGAEGVVYIVPMPSNN</sequence>
<keyword evidence="2" id="KW-1133">Transmembrane helix</keyword>
<dbReference type="AlphaFoldDB" id="A0A517NNM6"/>
<reference evidence="4 5" key="1">
    <citation type="submission" date="2019-02" db="EMBL/GenBank/DDBJ databases">
        <title>Deep-cultivation of Planctomycetes and their phenomic and genomic characterization uncovers novel biology.</title>
        <authorList>
            <person name="Wiegand S."/>
            <person name="Jogler M."/>
            <person name="Boedeker C."/>
            <person name="Pinto D."/>
            <person name="Vollmers J."/>
            <person name="Rivas-Marin E."/>
            <person name="Kohn T."/>
            <person name="Peeters S.H."/>
            <person name="Heuer A."/>
            <person name="Rast P."/>
            <person name="Oberbeckmann S."/>
            <person name="Bunk B."/>
            <person name="Jeske O."/>
            <person name="Meyerdierks A."/>
            <person name="Storesund J.E."/>
            <person name="Kallscheuer N."/>
            <person name="Luecker S."/>
            <person name="Lage O.M."/>
            <person name="Pohl T."/>
            <person name="Merkel B.J."/>
            <person name="Hornburger P."/>
            <person name="Mueller R.-W."/>
            <person name="Bruemmer F."/>
            <person name="Labrenz M."/>
            <person name="Spormann A.M."/>
            <person name="Op den Camp H."/>
            <person name="Overmann J."/>
            <person name="Amann R."/>
            <person name="Jetten M.S.M."/>
            <person name="Mascher T."/>
            <person name="Medema M.H."/>
            <person name="Devos D.P."/>
            <person name="Kaster A.-K."/>
            <person name="Ovreas L."/>
            <person name="Rohde M."/>
            <person name="Galperin M.Y."/>
            <person name="Jogler C."/>
        </authorList>
    </citation>
    <scope>NUCLEOTIDE SEQUENCE [LARGE SCALE GENOMIC DNA]</scope>
    <source>
        <strain evidence="4 5">K23_9</strain>
    </source>
</reference>
<dbReference type="OrthoDB" id="226874at2"/>
<keyword evidence="2" id="KW-0472">Membrane</keyword>
<dbReference type="InterPro" id="IPR002372">
    <property type="entry name" value="PQQ_rpt_dom"/>
</dbReference>
<feature type="domain" description="Pyrrolo-quinoline quinone repeat" evidence="3">
    <location>
        <begin position="444"/>
        <end position="583"/>
    </location>
</feature>
<dbReference type="Gene3D" id="2.130.10.10">
    <property type="entry name" value="YVTN repeat-like/Quinoprotein amine dehydrogenase"/>
    <property type="match status" value="3"/>
</dbReference>
<feature type="region of interest" description="Disordered" evidence="1">
    <location>
        <begin position="126"/>
        <end position="149"/>
    </location>
</feature>
<evidence type="ECO:0000256" key="2">
    <source>
        <dbReference type="SAM" id="Phobius"/>
    </source>
</evidence>